<sequence>MVHQTGRPRDVESGQSSHLNYGLLQKESAFPPAQLAQLVRAWGW</sequence>
<dbReference type="Proteomes" id="UP000887565">
    <property type="component" value="Unplaced"/>
</dbReference>
<dbReference type="AlphaFoldDB" id="A0A915JS17"/>
<name>A0A915JS17_ROMCU</name>
<organism evidence="1 2">
    <name type="scientific">Romanomermis culicivorax</name>
    <name type="common">Nematode worm</name>
    <dbReference type="NCBI Taxonomy" id="13658"/>
    <lineage>
        <taxon>Eukaryota</taxon>
        <taxon>Metazoa</taxon>
        <taxon>Ecdysozoa</taxon>
        <taxon>Nematoda</taxon>
        <taxon>Enoplea</taxon>
        <taxon>Dorylaimia</taxon>
        <taxon>Mermithida</taxon>
        <taxon>Mermithoidea</taxon>
        <taxon>Mermithidae</taxon>
        <taxon>Romanomermis</taxon>
    </lineage>
</organism>
<evidence type="ECO:0000313" key="2">
    <source>
        <dbReference type="WBParaSite" id="nRc.2.0.1.t29031-RA"/>
    </source>
</evidence>
<reference evidence="2" key="1">
    <citation type="submission" date="2022-11" db="UniProtKB">
        <authorList>
            <consortium name="WormBaseParasite"/>
        </authorList>
    </citation>
    <scope>IDENTIFICATION</scope>
</reference>
<dbReference type="WBParaSite" id="nRc.2.0.1.t29031-RA">
    <property type="protein sequence ID" value="nRc.2.0.1.t29031-RA"/>
    <property type="gene ID" value="nRc.2.0.1.g29031"/>
</dbReference>
<keyword evidence="1" id="KW-1185">Reference proteome</keyword>
<proteinExistence type="predicted"/>
<evidence type="ECO:0000313" key="1">
    <source>
        <dbReference type="Proteomes" id="UP000887565"/>
    </source>
</evidence>
<accession>A0A915JS17</accession>
<protein>
    <submittedName>
        <fullName evidence="2">Uncharacterized protein</fullName>
    </submittedName>
</protein>